<sequence length="260" mass="31008">MEKKVVISIVTYNSRHIFDVLDSLKRELANKPNYRVVIFDNHSEPDFQNKLKKYADIATIHFNDENKGFGFGHNINLMNAPEDYYLVFNPDILFKEEEIVKLVQLMEETPKAGICVPKVLNDDGTTQYIVRQRFTLFDYLLRFVPFKFIKKVFDKRLRSYECRDLSETKITKVKSGSGCFMLIRGSLYNKIGGFDERYFMYFEDNDICLETWKNGYEVIYTPFAEVTHFYEKGAHKSKKLFLIFMKSMRQFFNKWGWKFF</sequence>
<dbReference type="Gene3D" id="3.90.550.10">
    <property type="entry name" value="Spore Coat Polysaccharide Biosynthesis Protein SpsA, Chain A"/>
    <property type="match status" value="1"/>
</dbReference>
<proteinExistence type="predicted"/>
<dbReference type="PANTHER" id="PTHR43179:SF7">
    <property type="entry name" value="RHAMNOSYLTRANSFERASE WBBL"/>
    <property type="match status" value="1"/>
</dbReference>
<comment type="caution">
    <text evidence="2">The sequence shown here is derived from an EMBL/GenBank/DDBJ whole genome shotgun (WGS) entry which is preliminary data.</text>
</comment>
<feature type="domain" description="Glycosyltransferase 2-like" evidence="1">
    <location>
        <begin position="9"/>
        <end position="156"/>
    </location>
</feature>
<dbReference type="PANTHER" id="PTHR43179">
    <property type="entry name" value="RHAMNOSYLTRANSFERASE WBBL"/>
    <property type="match status" value="1"/>
</dbReference>
<gene>
    <name evidence="2" type="ORF">CKN69_00200</name>
</gene>
<dbReference type="SUPFAM" id="SSF53448">
    <property type="entry name" value="Nucleotide-diphospho-sugar transferases"/>
    <property type="match status" value="1"/>
</dbReference>
<reference evidence="2 3" key="1">
    <citation type="journal article" date="2018" name="Int. J. Food Microbiol.">
        <title>Growth of Carnobacterium spp. isolated from chilled vacuum-packaged meat under relevant acidic conditions.</title>
        <authorList>
            <person name="Zhang P."/>
            <person name="Badoni M."/>
            <person name="Ganzle M."/>
            <person name="Yang X."/>
        </authorList>
    </citation>
    <scope>NUCLEOTIDE SEQUENCE [LARGE SCALE GENOMIC DNA]</scope>
    <source>
        <strain evidence="2 3">B2</strain>
    </source>
</reference>
<dbReference type="Proteomes" id="UP000297938">
    <property type="component" value="Unassembled WGS sequence"/>
</dbReference>
<organism evidence="2 3">
    <name type="scientific">Carnobacterium divergens</name>
    <name type="common">Lactobacillus divergens</name>
    <dbReference type="NCBI Taxonomy" id="2748"/>
    <lineage>
        <taxon>Bacteria</taxon>
        <taxon>Bacillati</taxon>
        <taxon>Bacillota</taxon>
        <taxon>Bacilli</taxon>
        <taxon>Lactobacillales</taxon>
        <taxon>Carnobacteriaceae</taxon>
        <taxon>Carnobacterium</taxon>
    </lineage>
</organism>
<dbReference type="InterPro" id="IPR001173">
    <property type="entry name" value="Glyco_trans_2-like"/>
</dbReference>
<dbReference type="Pfam" id="PF00535">
    <property type="entry name" value="Glycos_transf_2"/>
    <property type="match status" value="1"/>
</dbReference>
<dbReference type="EMBL" id="NRPP01000002">
    <property type="protein sequence ID" value="TFJ30367.1"/>
    <property type="molecule type" value="Genomic_DNA"/>
</dbReference>
<evidence type="ECO:0000313" key="2">
    <source>
        <dbReference type="EMBL" id="TFJ30367.1"/>
    </source>
</evidence>
<dbReference type="AlphaFoldDB" id="A0A2R7ZX93"/>
<name>A0A2R7ZX93_CARDV</name>
<keyword evidence="2" id="KW-0808">Transferase</keyword>
<dbReference type="GO" id="GO:0016740">
    <property type="term" value="F:transferase activity"/>
    <property type="evidence" value="ECO:0007669"/>
    <property type="project" value="UniProtKB-KW"/>
</dbReference>
<dbReference type="STRING" id="2748.CDIV41_120005"/>
<accession>A0A2R7ZX93</accession>
<dbReference type="RefSeq" id="WP_109841286.1">
    <property type="nucleotide sequence ID" value="NZ_CBCPJW010000002.1"/>
</dbReference>
<evidence type="ECO:0000313" key="3">
    <source>
        <dbReference type="Proteomes" id="UP000297938"/>
    </source>
</evidence>
<dbReference type="InterPro" id="IPR029044">
    <property type="entry name" value="Nucleotide-diphossugar_trans"/>
</dbReference>
<protein>
    <submittedName>
        <fullName evidence="2">Glycosyl transferase family 2</fullName>
    </submittedName>
</protein>
<evidence type="ECO:0000259" key="1">
    <source>
        <dbReference type="Pfam" id="PF00535"/>
    </source>
</evidence>
<dbReference type="CDD" id="cd04186">
    <property type="entry name" value="GT_2_like_c"/>
    <property type="match status" value="1"/>
</dbReference>